<comment type="caution">
    <text evidence="10">The sequence shown here is derived from an EMBL/GenBank/DDBJ whole genome shotgun (WGS) entry which is preliminary data.</text>
</comment>
<accession>A0A834HWM9</accession>
<reference evidence="10" key="1">
    <citation type="submission" date="2020-08" db="EMBL/GenBank/DDBJ databases">
        <title>Genome sequencing and assembly of the red palm weevil Rhynchophorus ferrugineus.</title>
        <authorList>
            <person name="Dias G.B."/>
            <person name="Bergman C.M."/>
            <person name="Manee M."/>
        </authorList>
    </citation>
    <scope>NUCLEOTIDE SEQUENCE</scope>
    <source>
        <strain evidence="10">AA-2017</strain>
        <tissue evidence="10">Whole larva</tissue>
    </source>
</reference>
<organism evidence="10 11">
    <name type="scientific">Rhynchophorus ferrugineus</name>
    <name type="common">Red palm weevil</name>
    <name type="synonym">Curculio ferrugineus</name>
    <dbReference type="NCBI Taxonomy" id="354439"/>
    <lineage>
        <taxon>Eukaryota</taxon>
        <taxon>Metazoa</taxon>
        <taxon>Ecdysozoa</taxon>
        <taxon>Arthropoda</taxon>
        <taxon>Hexapoda</taxon>
        <taxon>Insecta</taxon>
        <taxon>Pterygota</taxon>
        <taxon>Neoptera</taxon>
        <taxon>Endopterygota</taxon>
        <taxon>Coleoptera</taxon>
        <taxon>Polyphaga</taxon>
        <taxon>Cucujiformia</taxon>
        <taxon>Curculionidae</taxon>
        <taxon>Dryophthorinae</taxon>
        <taxon>Rhynchophorus</taxon>
    </lineage>
</organism>
<name>A0A834HWM9_RHYFE</name>
<dbReference type="OrthoDB" id="8117451at2759"/>
<feature type="domain" description="Attacin C-terminal" evidence="9">
    <location>
        <begin position="74"/>
        <end position="186"/>
    </location>
</feature>
<dbReference type="EMBL" id="JAACXV010014301">
    <property type="protein sequence ID" value="KAF7268743.1"/>
    <property type="molecule type" value="Genomic_DNA"/>
</dbReference>
<feature type="chain" id="PRO_5032999644" description="Attacin C-terminal domain-containing protein" evidence="8">
    <location>
        <begin position="17"/>
        <end position="186"/>
    </location>
</feature>
<keyword evidence="7" id="KW-0044">Antibiotic</keyword>
<keyword evidence="11" id="KW-1185">Reference proteome</keyword>
<proteinExistence type="inferred from homology"/>
<gene>
    <name evidence="10" type="ORF">GWI33_018095</name>
</gene>
<dbReference type="AlphaFoldDB" id="A0A834HWM9"/>
<evidence type="ECO:0000256" key="7">
    <source>
        <dbReference type="ARBA" id="ARBA00023022"/>
    </source>
</evidence>
<evidence type="ECO:0000256" key="4">
    <source>
        <dbReference type="ARBA" id="ARBA00022529"/>
    </source>
</evidence>
<dbReference type="InterPro" id="IPR005521">
    <property type="entry name" value="Attacin_C"/>
</dbReference>
<evidence type="ECO:0000313" key="10">
    <source>
        <dbReference type="EMBL" id="KAF7268743.1"/>
    </source>
</evidence>
<evidence type="ECO:0000256" key="6">
    <source>
        <dbReference type="ARBA" id="ARBA00022859"/>
    </source>
</evidence>
<dbReference type="Pfam" id="PF03769">
    <property type="entry name" value="Attacin_C"/>
    <property type="match status" value="1"/>
</dbReference>
<dbReference type="GO" id="GO:0042742">
    <property type="term" value="P:defense response to bacterium"/>
    <property type="evidence" value="ECO:0007669"/>
    <property type="project" value="UniProtKB-KW"/>
</dbReference>
<dbReference type="GO" id="GO:0005576">
    <property type="term" value="C:extracellular region"/>
    <property type="evidence" value="ECO:0007669"/>
    <property type="project" value="UniProtKB-SubCell"/>
</dbReference>
<keyword evidence="6" id="KW-0391">Immunity</keyword>
<sequence>MKSYLVVAFLIAIAAAQPYPIEDEENAYRQDSIVEDEEGQQYHLIPLSRSKRSEPAKKNTQAQTDWQIRKPGILTVSHKGTILDNKNHQLGGMGYVQKNLRGHGIEPEVLGGGLKYTHIPSNSNLKIGADHARGLGTNLKASGTYNIYHSKNADLGLTGQYNRVINTPYGNLKPNWGVYLGGQYRF</sequence>
<evidence type="ECO:0000256" key="8">
    <source>
        <dbReference type="SAM" id="SignalP"/>
    </source>
</evidence>
<dbReference type="GO" id="GO:0045087">
    <property type="term" value="P:innate immune response"/>
    <property type="evidence" value="ECO:0007669"/>
    <property type="project" value="UniProtKB-KW"/>
</dbReference>
<evidence type="ECO:0000256" key="3">
    <source>
        <dbReference type="ARBA" id="ARBA00022525"/>
    </source>
</evidence>
<keyword evidence="3" id="KW-0964">Secreted</keyword>
<comment type="similarity">
    <text evidence="2">Belongs to the attacin/sarcotoxin-2 family.</text>
</comment>
<evidence type="ECO:0000313" key="11">
    <source>
        <dbReference type="Proteomes" id="UP000625711"/>
    </source>
</evidence>
<evidence type="ECO:0000256" key="5">
    <source>
        <dbReference type="ARBA" id="ARBA00022588"/>
    </source>
</evidence>
<comment type="subcellular location">
    <subcellularLocation>
        <location evidence="1">Secreted</location>
    </subcellularLocation>
</comment>
<evidence type="ECO:0000256" key="2">
    <source>
        <dbReference type="ARBA" id="ARBA00007550"/>
    </source>
</evidence>
<dbReference type="Proteomes" id="UP000625711">
    <property type="component" value="Unassembled WGS sequence"/>
</dbReference>
<keyword evidence="4" id="KW-0929">Antimicrobial</keyword>
<protein>
    <recommendedName>
        <fullName evidence="9">Attacin C-terminal domain-containing protein</fullName>
    </recommendedName>
</protein>
<keyword evidence="8" id="KW-0732">Signal</keyword>
<evidence type="ECO:0000256" key="1">
    <source>
        <dbReference type="ARBA" id="ARBA00004613"/>
    </source>
</evidence>
<evidence type="ECO:0000259" key="9">
    <source>
        <dbReference type="Pfam" id="PF03769"/>
    </source>
</evidence>
<feature type="signal peptide" evidence="8">
    <location>
        <begin position="1"/>
        <end position="16"/>
    </location>
</feature>
<keyword evidence="5" id="KW-0399">Innate immunity</keyword>